<evidence type="ECO:0000313" key="8">
    <source>
        <dbReference type="EMBL" id="UOE18671.1"/>
    </source>
</evidence>
<organism evidence="8 9">
    <name type="scientific">Thermobifida halotolerans</name>
    <dbReference type="NCBI Taxonomy" id="483545"/>
    <lineage>
        <taxon>Bacteria</taxon>
        <taxon>Bacillati</taxon>
        <taxon>Actinomycetota</taxon>
        <taxon>Actinomycetes</taxon>
        <taxon>Streptosporangiales</taxon>
        <taxon>Nocardiopsidaceae</taxon>
        <taxon>Thermobifida</taxon>
    </lineage>
</organism>
<dbReference type="KEGG" id="thao:NI17_017960"/>
<feature type="binding site" evidence="5">
    <location>
        <position position="17"/>
    </location>
    <ligand>
        <name>S-adenosyl-L-methionine</name>
        <dbReference type="ChEBI" id="CHEBI:59789"/>
    </ligand>
</feature>
<dbReference type="RefSeq" id="WP_119268079.1">
    <property type="nucleotide sequence ID" value="NZ_CP063196.1"/>
</dbReference>
<dbReference type="GO" id="GO:0003723">
    <property type="term" value="F:RNA binding"/>
    <property type="evidence" value="ECO:0007669"/>
    <property type="project" value="UniProtKB-UniRule"/>
</dbReference>
<dbReference type="GO" id="GO:0000179">
    <property type="term" value="F:rRNA (adenine-N6,N6-)-dimethyltransferase activity"/>
    <property type="evidence" value="ECO:0007669"/>
    <property type="project" value="UniProtKB-UniRule"/>
</dbReference>
<dbReference type="SUPFAM" id="SSF53335">
    <property type="entry name" value="S-adenosyl-L-methionine-dependent methyltransferases"/>
    <property type="match status" value="1"/>
</dbReference>
<dbReference type="EMBL" id="CP063196">
    <property type="protein sequence ID" value="UOE18671.1"/>
    <property type="molecule type" value="Genomic_DNA"/>
</dbReference>
<feature type="binding site" evidence="5">
    <location>
        <position position="85"/>
    </location>
    <ligand>
        <name>S-adenosyl-L-methionine</name>
        <dbReference type="ChEBI" id="CHEBI:59789"/>
    </ligand>
</feature>
<feature type="binding site" evidence="5">
    <location>
        <position position="15"/>
    </location>
    <ligand>
        <name>S-adenosyl-L-methionine</name>
        <dbReference type="ChEBI" id="CHEBI:59789"/>
    </ligand>
</feature>
<feature type="compositionally biased region" description="Basic residues" evidence="6">
    <location>
        <begin position="263"/>
        <end position="272"/>
    </location>
</feature>
<feature type="region of interest" description="Disordered" evidence="6">
    <location>
        <begin position="256"/>
        <end position="280"/>
    </location>
</feature>
<dbReference type="NCBIfam" id="NF000499">
    <property type="entry name" value="Erm23S_rRNA_broad"/>
    <property type="match status" value="1"/>
</dbReference>
<dbReference type="Proteomes" id="UP000265719">
    <property type="component" value="Chromosome"/>
</dbReference>
<evidence type="ECO:0000256" key="3">
    <source>
        <dbReference type="ARBA" id="ARBA00022691"/>
    </source>
</evidence>
<evidence type="ECO:0000256" key="1">
    <source>
        <dbReference type="ARBA" id="ARBA00022603"/>
    </source>
</evidence>
<reference evidence="8" key="1">
    <citation type="submission" date="2020-10" db="EMBL/GenBank/DDBJ databases">
        <title>De novo genome project of the cellulose decomposer Thermobifida halotolerans type strain.</title>
        <authorList>
            <person name="Nagy I."/>
            <person name="Horvath B."/>
            <person name="Kukolya J."/>
            <person name="Nagy I."/>
            <person name="Orsini M."/>
        </authorList>
    </citation>
    <scope>NUCLEOTIDE SEQUENCE</scope>
    <source>
        <strain evidence="8">DSM 44931</strain>
    </source>
</reference>
<dbReference type="PANTHER" id="PTHR11727">
    <property type="entry name" value="DIMETHYLADENOSINE TRANSFERASE"/>
    <property type="match status" value="1"/>
</dbReference>
<dbReference type="CDD" id="cd02440">
    <property type="entry name" value="AdoMet_MTases"/>
    <property type="match status" value="1"/>
</dbReference>
<keyword evidence="1 5" id="KW-0489">Methyltransferase</keyword>
<dbReference type="InterPro" id="IPR020598">
    <property type="entry name" value="rRNA_Ade_methylase_Trfase_N"/>
</dbReference>
<evidence type="ECO:0000313" key="9">
    <source>
        <dbReference type="Proteomes" id="UP000265719"/>
    </source>
</evidence>
<dbReference type="GO" id="GO:0005829">
    <property type="term" value="C:cytosol"/>
    <property type="evidence" value="ECO:0007669"/>
    <property type="project" value="TreeGrafter"/>
</dbReference>
<dbReference type="PANTHER" id="PTHR11727:SF7">
    <property type="entry name" value="DIMETHYLADENOSINE TRANSFERASE-RELATED"/>
    <property type="match status" value="1"/>
</dbReference>
<keyword evidence="3 5" id="KW-0949">S-adenosyl-L-methionine</keyword>
<dbReference type="InterPro" id="IPR001737">
    <property type="entry name" value="KsgA/Erm"/>
</dbReference>
<evidence type="ECO:0000256" key="2">
    <source>
        <dbReference type="ARBA" id="ARBA00022679"/>
    </source>
</evidence>
<dbReference type="PROSITE" id="PS51689">
    <property type="entry name" value="SAM_RNA_A_N6_MT"/>
    <property type="match status" value="1"/>
</dbReference>
<name>A0AA97M374_9ACTN</name>
<dbReference type="SMART" id="SM00650">
    <property type="entry name" value="rADc"/>
    <property type="match status" value="1"/>
</dbReference>
<dbReference type="InterPro" id="IPR029063">
    <property type="entry name" value="SAM-dependent_MTases_sf"/>
</dbReference>
<comment type="caution">
    <text evidence="5">Lacks conserved residue(s) required for the propagation of feature annotation.</text>
</comment>
<dbReference type="Gene3D" id="3.40.50.150">
    <property type="entry name" value="Vaccinia Virus protein VP39"/>
    <property type="match status" value="1"/>
</dbReference>
<proteinExistence type="inferred from homology"/>
<keyword evidence="9" id="KW-1185">Reference proteome</keyword>
<sequence>MSHSRHGGRHELGQNFLVDRAVIADIHHLVSAIRGPIVEIAAGDGALTLPLSRLGRPLTAVELDPRRARRLRRRVADGVTVVNDDLLRFRLPRVPHVVVGNIPFHLTTAALRRLLAVPHWHTAILVTQWEAARRRAGIGGASLLTASWWPWYEFTVHARIPARSFRPVPSVDGGLLSVTRRPEPLVADRRRYQRFVAQVFTGPGRGLAEILARTGRIPRPALRDWLCAHRVAPRALPKDLTARQWAALWTLVETGGGPGAPTPRRRGLTGRGRHGDIKEC</sequence>
<feature type="domain" description="Ribosomal RNA adenine methylase transferase N-terminal" evidence="7">
    <location>
        <begin position="22"/>
        <end position="182"/>
    </location>
</feature>
<feature type="binding site" evidence="5">
    <location>
        <position position="101"/>
    </location>
    <ligand>
        <name>S-adenosyl-L-methionine</name>
        <dbReference type="ChEBI" id="CHEBI:59789"/>
    </ligand>
</feature>
<keyword evidence="4 5" id="KW-0694">RNA-binding</keyword>
<protein>
    <submittedName>
        <fullName evidence="8">23S ribosomal RNA methyltransferase Erm</fullName>
    </submittedName>
</protein>
<keyword evidence="2 5" id="KW-0808">Transferase</keyword>
<dbReference type="Pfam" id="PF00398">
    <property type="entry name" value="RrnaAD"/>
    <property type="match status" value="1"/>
</dbReference>
<accession>A0AA97M374</accession>
<evidence type="ECO:0000256" key="4">
    <source>
        <dbReference type="ARBA" id="ARBA00022884"/>
    </source>
</evidence>
<feature type="binding site" evidence="5">
    <location>
        <position position="62"/>
    </location>
    <ligand>
        <name>S-adenosyl-L-methionine</name>
        <dbReference type="ChEBI" id="CHEBI:59789"/>
    </ligand>
</feature>
<evidence type="ECO:0000259" key="7">
    <source>
        <dbReference type="SMART" id="SM00650"/>
    </source>
</evidence>
<evidence type="ECO:0000256" key="5">
    <source>
        <dbReference type="PROSITE-ProRule" id="PRU01026"/>
    </source>
</evidence>
<evidence type="ECO:0000256" key="6">
    <source>
        <dbReference type="SAM" id="MobiDB-lite"/>
    </source>
</evidence>
<gene>
    <name evidence="8" type="primary">erm</name>
    <name evidence="8" type="ORF">NI17_017960</name>
</gene>
<dbReference type="AlphaFoldDB" id="A0AA97M374"/>
<comment type="similarity">
    <text evidence="5">Belongs to the class I-like SAM-binding methyltransferase superfamily. rRNA adenine N(6)-methyltransferase family.</text>
</comment>